<accession>A0ACC0AZB3</accession>
<dbReference type="EMBL" id="CM044705">
    <property type="protein sequence ID" value="KAI5665282.1"/>
    <property type="molecule type" value="Genomic_DNA"/>
</dbReference>
<reference evidence="2" key="1">
    <citation type="journal article" date="2023" name="Nat. Plants">
        <title>Single-cell RNA sequencing provides a high-resolution roadmap for understanding the multicellular compartmentation of specialized metabolism.</title>
        <authorList>
            <person name="Sun S."/>
            <person name="Shen X."/>
            <person name="Li Y."/>
            <person name="Li Y."/>
            <person name="Wang S."/>
            <person name="Li R."/>
            <person name="Zhang H."/>
            <person name="Shen G."/>
            <person name="Guo B."/>
            <person name="Wei J."/>
            <person name="Xu J."/>
            <person name="St-Pierre B."/>
            <person name="Chen S."/>
            <person name="Sun C."/>
        </authorList>
    </citation>
    <scope>NUCLEOTIDE SEQUENCE [LARGE SCALE GENOMIC DNA]</scope>
</reference>
<evidence type="ECO:0000313" key="2">
    <source>
        <dbReference type="Proteomes" id="UP001060085"/>
    </source>
</evidence>
<name>A0ACC0AZB3_CATRO</name>
<comment type="caution">
    <text evidence="1">The sequence shown here is derived from an EMBL/GenBank/DDBJ whole genome shotgun (WGS) entry which is preliminary data.</text>
</comment>
<gene>
    <name evidence="1" type="ORF">M9H77_24605</name>
</gene>
<organism evidence="1 2">
    <name type="scientific">Catharanthus roseus</name>
    <name type="common">Madagascar periwinkle</name>
    <name type="synonym">Vinca rosea</name>
    <dbReference type="NCBI Taxonomy" id="4058"/>
    <lineage>
        <taxon>Eukaryota</taxon>
        <taxon>Viridiplantae</taxon>
        <taxon>Streptophyta</taxon>
        <taxon>Embryophyta</taxon>
        <taxon>Tracheophyta</taxon>
        <taxon>Spermatophyta</taxon>
        <taxon>Magnoliopsida</taxon>
        <taxon>eudicotyledons</taxon>
        <taxon>Gunneridae</taxon>
        <taxon>Pentapetalae</taxon>
        <taxon>asterids</taxon>
        <taxon>lamiids</taxon>
        <taxon>Gentianales</taxon>
        <taxon>Apocynaceae</taxon>
        <taxon>Rauvolfioideae</taxon>
        <taxon>Vinceae</taxon>
        <taxon>Catharanthinae</taxon>
        <taxon>Catharanthus</taxon>
    </lineage>
</organism>
<proteinExistence type="predicted"/>
<sequence length="433" mass="47965">MPNENESGKLQAPNALLTCEDYLLDIESGESITKLDYHLGKGSQNLVLESHTEENKAGYNGPPQESQLSCPIDWMHDFPEDLDMNDYESNGIFSCSPNSELSADRWFKYPTSFPVESIEQLEDVSGMFPVKNEKNTTSSPGLKSEEMFCSSITEQQNVYESVGQHAEGEPNIGQDVSRCPPQGSVICPPTGKRLRKPPHRFIDELLEPNSRQVRRKFSIPASKGKSSNVKHHKHYCVKSKAERSFSGEPAAIAIQVPFGPLICEEREKKQVPVVTKVIHPKPIASMAISEGDCISSRKKQTPVAPKVLHSKPIASVAKSEEDFVSSQQMQLCIVPKVLDSEPVASVATSGEDSLSIMKTVEEGGRRKHHILWTVSEVKKLIDGVSQYGVGRWSHIKKDLFSSSAHRTAVDLKDKWRNLLKATCVQTEGKRGVG</sequence>
<protein>
    <submittedName>
        <fullName evidence="1">Uncharacterized protein</fullName>
    </submittedName>
</protein>
<evidence type="ECO:0000313" key="1">
    <source>
        <dbReference type="EMBL" id="KAI5665282.1"/>
    </source>
</evidence>
<keyword evidence="2" id="KW-1185">Reference proteome</keyword>
<dbReference type="Proteomes" id="UP001060085">
    <property type="component" value="Linkage Group LG05"/>
</dbReference>